<dbReference type="GO" id="GO:0045892">
    <property type="term" value="P:negative regulation of DNA-templated transcription"/>
    <property type="evidence" value="ECO:0007669"/>
    <property type="project" value="TreeGrafter"/>
</dbReference>
<evidence type="ECO:0000256" key="2">
    <source>
        <dbReference type="ARBA" id="ARBA00023015"/>
    </source>
</evidence>
<keyword evidence="4" id="KW-0804">Transcription</keyword>
<dbReference type="InterPro" id="IPR036390">
    <property type="entry name" value="WH_DNA-bd_sf"/>
</dbReference>
<evidence type="ECO:0000313" key="6">
    <source>
        <dbReference type="EMBL" id="KKU07995.1"/>
    </source>
</evidence>
<keyword evidence="3 6" id="KW-0346">Stress response</keyword>
<evidence type="ECO:0000256" key="1">
    <source>
        <dbReference type="ARBA" id="ARBA00022491"/>
    </source>
</evidence>
<sequence length="230" mass="26013">MQSRQEHLLKHLVKLYIRSADPISSSALVGMDDELDVSSATIRNEMAFLEEEGYVSQPHTSAGRIPTEKGYRFYVDNFLEARTLLEEVEKRFQEAATITDVELVVKRVAKALAELTHEAVIVSFDEDDIYYTGLAYLLSQPEFRTPEQVAYVSQLLDQCEQVMSEISNIVASDETQILIGQENPFGESCALVVSPFQHGFMGVLGPTRMDYEYTLTLMNRATQLLNSMHF</sequence>
<organism evidence="6 7">
    <name type="scientific">Candidatus Magasanikbacteria bacterium GW2011_GWA2_45_39</name>
    <dbReference type="NCBI Taxonomy" id="1619041"/>
    <lineage>
        <taxon>Bacteria</taxon>
        <taxon>Candidatus Magasanikiibacteriota</taxon>
    </lineage>
</organism>
<dbReference type="Pfam" id="PF01628">
    <property type="entry name" value="HrcA"/>
    <property type="match status" value="1"/>
</dbReference>
<feature type="domain" description="Heat-inducible transcription repressor HrcA C-terminal" evidence="5">
    <location>
        <begin position="85"/>
        <end position="213"/>
    </location>
</feature>
<dbReference type="InterPro" id="IPR029016">
    <property type="entry name" value="GAF-like_dom_sf"/>
</dbReference>
<gene>
    <name evidence="6" type="ORF">UX10_C0003G0005</name>
</gene>
<evidence type="ECO:0000259" key="5">
    <source>
        <dbReference type="Pfam" id="PF01628"/>
    </source>
</evidence>
<dbReference type="SUPFAM" id="SSF46785">
    <property type="entry name" value="Winged helix' DNA-binding domain"/>
    <property type="match status" value="1"/>
</dbReference>
<dbReference type="PANTHER" id="PTHR34824">
    <property type="entry name" value="HEAT-INDUCIBLE TRANSCRIPTION REPRESSOR HRCA"/>
    <property type="match status" value="1"/>
</dbReference>
<dbReference type="InterPro" id="IPR002571">
    <property type="entry name" value="HrcA"/>
</dbReference>
<dbReference type="AlphaFoldDB" id="A0A0G1QH59"/>
<name>A0A0G1QH59_9BACT</name>
<dbReference type="PANTHER" id="PTHR34824:SF1">
    <property type="entry name" value="HEAT-INDUCIBLE TRANSCRIPTION REPRESSOR HRCA"/>
    <property type="match status" value="1"/>
</dbReference>
<proteinExistence type="predicted"/>
<dbReference type="Proteomes" id="UP000033999">
    <property type="component" value="Unassembled WGS sequence"/>
</dbReference>
<dbReference type="PATRIC" id="fig|1619041.3.peg.112"/>
<protein>
    <submittedName>
        <fullName evidence="6">Transcriptional regulator of heat shock protein</fullName>
    </submittedName>
</protein>
<dbReference type="EMBL" id="LCKX01000003">
    <property type="protein sequence ID" value="KKU07995.1"/>
    <property type="molecule type" value="Genomic_DNA"/>
</dbReference>
<evidence type="ECO:0000256" key="4">
    <source>
        <dbReference type="ARBA" id="ARBA00023163"/>
    </source>
</evidence>
<reference evidence="6 7" key="1">
    <citation type="journal article" date="2015" name="Nature">
        <title>rRNA introns, odd ribosomes, and small enigmatic genomes across a large radiation of phyla.</title>
        <authorList>
            <person name="Brown C.T."/>
            <person name="Hug L.A."/>
            <person name="Thomas B.C."/>
            <person name="Sharon I."/>
            <person name="Castelle C.J."/>
            <person name="Singh A."/>
            <person name="Wilkins M.J."/>
            <person name="Williams K.H."/>
            <person name="Banfield J.F."/>
        </authorList>
    </citation>
    <scope>NUCLEOTIDE SEQUENCE [LARGE SCALE GENOMIC DNA]</scope>
</reference>
<accession>A0A0G1QH59</accession>
<dbReference type="Gene3D" id="3.30.450.40">
    <property type="match status" value="1"/>
</dbReference>
<keyword evidence="2" id="KW-0805">Transcription regulation</keyword>
<dbReference type="GO" id="GO:0003677">
    <property type="term" value="F:DNA binding"/>
    <property type="evidence" value="ECO:0007669"/>
    <property type="project" value="InterPro"/>
</dbReference>
<dbReference type="SUPFAM" id="SSF55781">
    <property type="entry name" value="GAF domain-like"/>
    <property type="match status" value="1"/>
</dbReference>
<evidence type="ECO:0000256" key="3">
    <source>
        <dbReference type="ARBA" id="ARBA00023016"/>
    </source>
</evidence>
<evidence type="ECO:0000313" key="7">
    <source>
        <dbReference type="Proteomes" id="UP000033999"/>
    </source>
</evidence>
<dbReference type="InterPro" id="IPR021153">
    <property type="entry name" value="HrcA_C"/>
</dbReference>
<dbReference type="Gene3D" id="1.10.10.10">
    <property type="entry name" value="Winged helix-like DNA-binding domain superfamily/Winged helix DNA-binding domain"/>
    <property type="match status" value="1"/>
</dbReference>
<keyword evidence="1" id="KW-0678">Repressor</keyword>
<dbReference type="InterPro" id="IPR036388">
    <property type="entry name" value="WH-like_DNA-bd_sf"/>
</dbReference>
<comment type="caution">
    <text evidence="6">The sequence shown here is derived from an EMBL/GenBank/DDBJ whole genome shotgun (WGS) entry which is preliminary data.</text>
</comment>